<feature type="domain" description="CAAX prenyl protease 2/Lysostaphin resistance protein A-like" evidence="2">
    <location>
        <begin position="150"/>
        <end position="246"/>
    </location>
</feature>
<feature type="transmembrane region" description="Helical" evidence="1">
    <location>
        <begin position="235"/>
        <end position="253"/>
    </location>
</feature>
<dbReference type="AlphaFoldDB" id="A0A4V2RDT7"/>
<evidence type="ECO:0000313" key="4">
    <source>
        <dbReference type="Proteomes" id="UP000295689"/>
    </source>
</evidence>
<feature type="transmembrane region" description="Helical" evidence="1">
    <location>
        <begin position="147"/>
        <end position="169"/>
    </location>
</feature>
<reference evidence="3 4" key="1">
    <citation type="journal article" date="2015" name="Stand. Genomic Sci.">
        <title>Genomic Encyclopedia of Bacterial and Archaeal Type Strains, Phase III: the genomes of soil and plant-associated and newly described type strains.</title>
        <authorList>
            <person name="Whitman W.B."/>
            <person name="Woyke T."/>
            <person name="Klenk H.P."/>
            <person name="Zhou Y."/>
            <person name="Lilburn T.G."/>
            <person name="Beck B.J."/>
            <person name="De Vos P."/>
            <person name="Vandamme P."/>
            <person name="Eisen J.A."/>
            <person name="Garrity G."/>
            <person name="Hugenholtz P."/>
            <person name="Kyrpides N.C."/>
        </authorList>
    </citation>
    <scope>NUCLEOTIDE SEQUENCE [LARGE SCALE GENOMIC DNA]</scope>
    <source>
        <strain evidence="3 4">CV53</strain>
    </source>
</reference>
<keyword evidence="1" id="KW-0472">Membrane</keyword>
<sequence length="309" mass="35341">MGNDFIKMNQGINNWKRYLFSFILFLLFLFLGSVGYLFALAAFAAADGNPDSYFDLEGMVGVNVDPVYDFVFSNLTYVFWFLGLFLFMRLIHKRKFKTLVTPKEKIDWKRVLWGFGIFFALVAGTSLIDFLLNPSDYSLNQIKAQDFIKLFLFVLILTPIQTTAEEVFFRGYLMQWFGRKINNKILLSVIVGLIFASLHFGNPEMNYSAFFVGSDYILSGVLWCYITARTNSAELTIGAHAANNMFIGWFLTMDHSAFGKLPSLFVINDIDPKTSLLWSFVSLSLFSYFAIKKFGKNDHFSTPGRTAIK</sequence>
<feature type="transmembrane region" description="Helical" evidence="1">
    <location>
        <begin position="181"/>
        <end position="201"/>
    </location>
</feature>
<feature type="transmembrane region" description="Helical" evidence="1">
    <location>
        <begin position="207"/>
        <end position="228"/>
    </location>
</feature>
<protein>
    <recommendedName>
        <fullName evidence="2">CAAX prenyl protease 2/Lysostaphin resistance protein A-like domain-containing protein</fullName>
    </recommendedName>
</protein>
<proteinExistence type="predicted"/>
<dbReference type="PANTHER" id="PTHR39430:SF1">
    <property type="entry name" value="PROTEASE"/>
    <property type="match status" value="1"/>
</dbReference>
<feature type="transmembrane region" description="Helical" evidence="1">
    <location>
        <begin position="111"/>
        <end position="132"/>
    </location>
</feature>
<organism evidence="3 4">
    <name type="scientific">Mesobacillus foraminis</name>
    <dbReference type="NCBI Taxonomy" id="279826"/>
    <lineage>
        <taxon>Bacteria</taxon>
        <taxon>Bacillati</taxon>
        <taxon>Bacillota</taxon>
        <taxon>Bacilli</taxon>
        <taxon>Bacillales</taxon>
        <taxon>Bacillaceae</taxon>
        <taxon>Mesobacillus</taxon>
    </lineage>
</organism>
<dbReference type="Pfam" id="PF02517">
    <property type="entry name" value="Rce1-like"/>
    <property type="match status" value="1"/>
</dbReference>
<comment type="caution">
    <text evidence="3">The sequence shown here is derived from an EMBL/GenBank/DDBJ whole genome shotgun (WGS) entry which is preliminary data.</text>
</comment>
<feature type="transmembrane region" description="Helical" evidence="1">
    <location>
        <begin position="273"/>
        <end position="291"/>
    </location>
</feature>
<name>A0A4V2RDT7_9BACI</name>
<feature type="transmembrane region" description="Helical" evidence="1">
    <location>
        <begin position="70"/>
        <end position="91"/>
    </location>
</feature>
<dbReference type="GO" id="GO:0004175">
    <property type="term" value="F:endopeptidase activity"/>
    <property type="evidence" value="ECO:0007669"/>
    <property type="project" value="UniProtKB-ARBA"/>
</dbReference>
<dbReference type="PANTHER" id="PTHR39430">
    <property type="entry name" value="MEMBRANE-ASSOCIATED PROTEASE-RELATED"/>
    <property type="match status" value="1"/>
</dbReference>
<accession>A0A4V2RDT7</accession>
<evidence type="ECO:0000313" key="3">
    <source>
        <dbReference type="EMBL" id="TCN26090.1"/>
    </source>
</evidence>
<gene>
    <name evidence="3" type="ORF">EV146_104197</name>
</gene>
<dbReference type="RefSeq" id="WP_132004261.1">
    <property type="nucleotide sequence ID" value="NZ_JABUHM010000009.1"/>
</dbReference>
<evidence type="ECO:0000259" key="2">
    <source>
        <dbReference type="Pfam" id="PF02517"/>
    </source>
</evidence>
<dbReference type="EMBL" id="SLVV01000004">
    <property type="protein sequence ID" value="TCN26090.1"/>
    <property type="molecule type" value="Genomic_DNA"/>
</dbReference>
<evidence type="ECO:0000256" key="1">
    <source>
        <dbReference type="SAM" id="Phobius"/>
    </source>
</evidence>
<dbReference type="InterPro" id="IPR003675">
    <property type="entry name" value="Rce1/LyrA-like_dom"/>
</dbReference>
<keyword evidence="4" id="KW-1185">Reference proteome</keyword>
<dbReference type="GO" id="GO:0080120">
    <property type="term" value="P:CAAX-box protein maturation"/>
    <property type="evidence" value="ECO:0007669"/>
    <property type="project" value="UniProtKB-ARBA"/>
</dbReference>
<dbReference type="Proteomes" id="UP000295689">
    <property type="component" value="Unassembled WGS sequence"/>
</dbReference>
<keyword evidence="1" id="KW-0812">Transmembrane</keyword>
<keyword evidence="1" id="KW-1133">Transmembrane helix</keyword>